<dbReference type="InterPro" id="IPR011706">
    <property type="entry name" value="Cu-oxidase_C"/>
</dbReference>
<dbReference type="PANTHER" id="PTHR11709">
    <property type="entry name" value="MULTI-COPPER OXIDASE"/>
    <property type="match status" value="1"/>
</dbReference>
<protein>
    <recommendedName>
        <fullName evidence="10">Laccase</fullName>
    </recommendedName>
</protein>
<keyword evidence="4" id="KW-0186">Copper</keyword>
<dbReference type="FunFam" id="2.60.40.420:FF:000031">
    <property type="entry name" value="Laccase-2 isoform A"/>
    <property type="match status" value="1"/>
</dbReference>
<feature type="domain" description="Plastocyanin-like" evidence="5">
    <location>
        <begin position="304"/>
        <end position="460"/>
    </location>
</feature>
<comment type="similarity">
    <text evidence="1">Belongs to the multicopper oxidase family.</text>
</comment>
<feature type="domain" description="Plastocyanin-like" evidence="6">
    <location>
        <begin position="8"/>
        <end position="62"/>
    </location>
</feature>
<dbReference type="AlphaFoldDB" id="A0ABD0JZN1"/>
<reference evidence="8 9" key="1">
    <citation type="journal article" date="2023" name="Sci. Data">
        <title>Genome assembly of the Korean intertidal mud-creeper Batillaria attramentaria.</title>
        <authorList>
            <person name="Patra A.K."/>
            <person name="Ho P.T."/>
            <person name="Jun S."/>
            <person name="Lee S.J."/>
            <person name="Kim Y."/>
            <person name="Won Y.J."/>
        </authorList>
    </citation>
    <scope>NUCLEOTIDE SEQUENCE [LARGE SCALE GENOMIC DNA]</scope>
    <source>
        <strain evidence="8">Wonlab-2016</strain>
    </source>
</reference>
<evidence type="ECO:0000313" key="8">
    <source>
        <dbReference type="EMBL" id="KAK7480575.1"/>
    </source>
</evidence>
<evidence type="ECO:0000259" key="6">
    <source>
        <dbReference type="Pfam" id="PF07731"/>
    </source>
</evidence>
<keyword evidence="3" id="KW-0560">Oxidoreductase</keyword>
<name>A0ABD0JZN1_9CAEN</name>
<dbReference type="PROSITE" id="PS00080">
    <property type="entry name" value="MULTICOPPER_OXIDASE2"/>
    <property type="match status" value="1"/>
</dbReference>
<feature type="non-terminal residue" evidence="8">
    <location>
        <position position="479"/>
    </location>
</feature>
<evidence type="ECO:0000259" key="7">
    <source>
        <dbReference type="Pfam" id="PF07732"/>
    </source>
</evidence>
<dbReference type="InterPro" id="IPR011707">
    <property type="entry name" value="Cu-oxidase-like_N"/>
</dbReference>
<dbReference type="SUPFAM" id="SSF49503">
    <property type="entry name" value="Cupredoxins"/>
    <property type="match status" value="3"/>
</dbReference>
<dbReference type="Gene3D" id="2.60.40.420">
    <property type="entry name" value="Cupredoxins - blue copper proteins"/>
    <property type="match status" value="3"/>
</dbReference>
<dbReference type="Pfam" id="PF00394">
    <property type="entry name" value="Cu-oxidase"/>
    <property type="match status" value="1"/>
</dbReference>
<dbReference type="InterPro" id="IPR033138">
    <property type="entry name" value="Cu_oxidase_CS"/>
</dbReference>
<organism evidence="8 9">
    <name type="scientific">Batillaria attramentaria</name>
    <dbReference type="NCBI Taxonomy" id="370345"/>
    <lineage>
        <taxon>Eukaryota</taxon>
        <taxon>Metazoa</taxon>
        <taxon>Spiralia</taxon>
        <taxon>Lophotrochozoa</taxon>
        <taxon>Mollusca</taxon>
        <taxon>Gastropoda</taxon>
        <taxon>Caenogastropoda</taxon>
        <taxon>Sorbeoconcha</taxon>
        <taxon>Cerithioidea</taxon>
        <taxon>Batillariidae</taxon>
        <taxon>Batillaria</taxon>
    </lineage>
</organism>
<dbReference type="PROSITE" id="PS00079">
    <property type="entry name" value="MULTICOPPER_OXIDASE1"/>
    <property type="match status" value="2"/>
</dbReference>
<dbReference type="CDD" id="cd13858">
    <property type="entry name" value="CuRO_1_tcLCC2_insect_like"/>
    <property type="match status" value="1"/>
</dbReference>
<evidence type="ECO:0000256" key="1">
    <source>
        <dbReference type="ARBA" id="ARBA00010609"/>
    </source>
</evidence>
<dbReference type="InterPro" id="IPR008972">
    <property type="entry name" value="Cupredoxin"/>
</dbReference>
<dbReference type="CDD" id="cd13884">
    <property type="entry name" value="CuRO_2_tcLCC_insect_like"/>
    <property type="match status" value="1"/>
</dbReference>
<evidence type="ECO:0000256" key="3">
    <source>
        <dbReference type="ARBA" id="ARBA00023002"/>
    </source>
</evidence>
<feature type="domain" description="Plastocyanin-like" evidence="7">
    <location>
        <begin position="174"/>
        <end position="287"/>
    </location>
</feature>
<evidence type="ECO:0008006" key="10">
    <source>
        <dbReference type="Google" id="ProtNLM"/>
    </source>
</evidence>
<evidence type="ECO:0000256" key="4">
    <source>
        <dbReference type="ARBA" id="ARBA00023008"/>
    </source>
</evidence>
<dbReference type="Pfam" id="PF07731">
    <property type="entry name" value="Cu-oxidase_2"/>
    <property type="match status" value="1"/>
</dbReference>
<dbReference type="InterPro" id="IPR002355">
    <property type="entry name" value="Cu_oxidase_Cu_BS"/>
</dbReference>
<dbReference type="InterPro" id="IPR001117">
    <property type="entry name" value="Cu-oxidase_2nd"/>
</dbReference>
<dbReference type="GO" id="GO:0046872">
    <property type="term" value="F:metal ion binding"/>
    <property type="evidence" value="ECO:0007669"/>
    <property type="project" value="UniProtKB-KW"/>
</dbReference>
<proteinExistence type="inferred from homology"/>
<evidence type="ECO:0000259" key="5">
    <source>
        <dbReference type="Pfam" id="PF00394"/>
    </source>
</evidence>
<dbReference type="Pfam" id="PF07732">
    <property type="entry name" value="Cu-oxidase_3"/>
    <property type="match status" value="1"/>
</dbReference>
<dbReference type="PANTHER" id="PTHR11709:SF394">
    <property type="entry name" value="FI03373P-RELATED"/>
    <property type="match status" value="1"/>
</dbReference>
<keyword evidence="2" id="KW-0479">Metal-binding</keyword>
<evidence type="ECO:0000256" key="2">
    <source>
        <dbReference type="ARBA" id="ARBA00022723"/>
    </source>
</evidence>
<accession>A0ABD0JZN1</accession>
<dbReference type="FunFam" id="2.60.40.420:FF:000045">
    <property type="entry name" value="Laccase 2"/>
    <property type="match status" value="1"/>
</dbReference>
<sequence>MDRRGEIKRNFQSPVLKDTVTVPDGGYAILRFHANNPGVWLLHCHVEYHAEIGMGLVMQVGEAADFPPSPPHFPKCGNWDYDDLDLDFEDEGHLRHPRYTHEIQCAEIRKMWSLSLVVFGVMFAGECFAINRLDEMRDDALPRTCEYDWTLELYYTLSKACFDCPFNLTDCHRPHCVPADGTSRGVLTANRRLPGPTIQVCEGDEIVVNVRNAMGNSEGTTIHWHGLPQRGYQHMDGTNLVTQCPITSYSTFQYRFRANDPGTYWWHSHAGLQRADGLFGSLVIRQTASRDPHSALYDYDLPEHVITVNDWLVEMTTNRFAAHHHDDGDNKPASMLINGMGAFEEFTHPDTGAKVHTPFAEFTVKPSMRYRFRVISAAILNCPLQFSIDNHTLMVIASDGSSFDPIVVDSFNIFAGERFDFVLIADKTTELKNYWIRVRGLADCSVKKSHQEAVLRYEGAPQGLPELSRSYEAGERLGM</sequence>
<gene>
    <name evidence="8" type="ORF">BaRGS_00028151</name>
</gene>
<comment type="caution">
    <text evidence="8">The sequence shown here is derived from an EMBL/GenBank/DDBJ whole genome shotgun (WGS) entry which is preliminary data.</text>
</comment>
<dbReference type="InterPro" id="IPR045087">
    <property type="entry name" value="Cu-oxidase_fam"/>
</dbReference>
<dbReference type="EMBL" id="JACVVK020000278">
    <property type="protein sequence ID" value="KAK7480575.1"/>
    <property type="molecule type" value="Genomic_DNA"/>
</dbReference>
<evidence type="ECO:0000313" key="9">
    <source>
        <dbReference type="Proteomes" id="UP001519460"/>
    </source>
</evidence>
<dbReference type="Proteomes" id="UP001519460">
    <property type="component" value="Unassembled WGS sequence"/>
</dbReference>
<keyword evidence="9" id="KW-1185">Reference proteome</keyword>
<dbReference type="GO" id="GO:0016491">
    <property type="term" value="F:oxidoreductase activity"/>
    <property type="evidence" value="ECO:0007669"/>
    <property type="project" value="UniProtKB-KW"/>
</dbReference>